<name>A0ABS7SJV3_9BURK</name>
<comment type="caution">
    <text evidence="4">The sequence shown here is derived from an EMBL/GenBank/DDBJ whole genome shotgun (WGS) entry which is preliminary data.</text>
</comment>
<dbReference type="EMBL" id="JAFBIL020000001">
    <property type="protein sequence ID" value="MBZ2206482.1"/>
    <property type="molecule type" value="Genomic_DNA"/>
</dbReference>
<organism evidence="4 5">
    <name type="scientific">Massilia soli</name>
    <dbReference type="NCBI Taxonomy" id="2792854"/>
    <lineage>
        <taxon>Bacteria</taxon>
        <taxon>Pseudomonadati</taxon>
        <taxon>Pseudomonadota</taxon>
        <taxon>Betaproteobacteria</taxon>
        <taxon>Burkholderiales</taxon>
        <taxon>Oxalobacteraceae</taxon>
        <taxon>Telluria group</taxon>
        <taxon>Massilia</taxon>
    </lineage>
</organism>
<dbReference type="Proteomes" id="UP000809349">
    <property type="component" value="Unassembled WGS sequence"/>
</dbReference>
<protein>
    <submittedName>
        <fullName evidence="4">Alpha/beta hydrolase</fullName>
    </submittedName>
</protein>
<dbReference type="InterPro" id="IPR029058">
    <property type="entry name" value="AB_hydrolase_fold"/>
</dbReference>
<dbReference type="InterPro" id="IPR052558">
    <property type="entry name" value="Siderophore_Hydrolase_D"/>
</dbReference>
<feature type="compositionally biased region" description="Basic and acidic residues" evidence="3">
    <location>
        <begin position="97"/>
        <end position="113"/>
    </location>
</feature>
<evidence type="ECO:0000256" key="3">
    <source>
        <dbReference type="SAM" id="MobiDB-lite"/>
    </source>
</evidence>
<evidence type="ECO:0000313" key="4">
    <source>
        <dbReference type="EMBL" id="MBZ2206482.1"/>
    </source>
</evidence>
<reference evidence="4 5" key="1">
    <citation type="submission" date="2021-01" db="EMBL/GenBank/DDBJ databases">
        <authorList>
            <person name="Ruan W."/>
            <person name="Khan S.A."/>
            <person name="Jeon C.O."/>
        </authorList>
    </citation>
    <scope>NUCLEOTIDE SEQUENCE [LARGE SCALE GENOMIC DNA]</scope>
    <source>
        <strain evidence="4 5">R798</strain>
    </source>
</reference>
<comment type="similarity">
    <text evidence="1">Belongs to the esterase D family.</text>
</comment>
<reference evidence="4 5" key="2">
    <citation type="submission" date="2021-08" db="EMBL/GenBank/DDBJ databases">
        <title>Massilia sp. R798.</title>
        <authorList>
            <person name="Baek J.H."/>
            <person name="Jung H.S."/>
            <person name="Kim K.R."/>
            <person name="Jeon C.O."/>
        </authorList>
    </citation>
    <scope>NUCLEOTIDE SEQUENCE [LARGE SCALE GENOMIC DNA]</scope>
    <source>
        <strain evidence="4 5">R798</strain>
    </source>
</reference>
<proteinExistence type="inferred from homology"/>
<evidence type="ECO:0000256" key="2">
    <source>
        <dbReference type="ARBA" id="ARBA00022801"/>
    </source>
</evidence>
<sequence>MAHVRGESDPKPYVLENTEVREIRAKELHRDYQLFISLPRGYAESTRRYPVLFVTDANYAFPLIRSIARRIRNGGEDMEDFILVGLSYAKGETPEYSRRRDYTPTVNGDKEAVSDMLSPPPVYGEAEGYRAFIADEVFPMVERHYRADMKRAIYAGHSYGGLFGLHVLFTAPSMFEKYIIGSPSLWFDRRVAFATERGYAKAHSDLPAKVFMAVASYETLNFSSTDPRYNKTVDMVRDLQAMEHVLESRRYKSLEVTSIVIPDEDHLTVFPTVITRGLKWALPPRKGDAD</sequence>
<evidence type="ECO:0000313" key="5">
    <source>
        <dbReference type="Proteomes" id="UP000809349"/>
    </source>
</evidence>
<dbReference type="SUPFAM" id="SSF53474">
    <property type="entry name" value="alpha/beta-Hydrolases"/>
    <property type="match status" value="1"/>
</dbReference>
<keyword evidence="2 4" id="KW-0378">Hydrolase</keyword>
<dbReference type="PANTHER" id="PTHR40841">
    <property type="entry name" value="SIDEROPHORE TRIACETYLFUSARININE C ESTERASE"/>
    <property type="match status" value="1"/>
</dbReference>
<accession>A0ABS7SJV3</accession>
<gene>
    <name evidence="4" type="ORF">I4X03_004320</name>
</gene>
<dbReference type="Pfam" id="PF00756">
    <property type="entry name" value="Esterase"/>
    <property type="match status" value="1"/>
</dbReference>
<dbReference type="InterPro" id="IPR000801">
    <property type="entry name" value="Esterase-like"/>
</dbReference>
<keyword evidence="5" id="KW-1185">Reference proteome</keyword>
<dbReference type="Gene3D" id="3.40.50.1820">
    <property type="entry name" value="alpha/beta hydrolase"/>
    <property type="match status" value="1"/>
</dbReference>
<feature type="region of interest" description="Disordered" evidence="3">
    <location>
        <begin position="97"/>
        <end position="119"/>
    </location>
</feature>
<dbReference type="GO" id="GO:0016787">
    <property type="term" value="F:hydrolase activity"/>
    <property type="evidence" value="ECO:0007669"/>
    <property type="project" value="UniProtKB-KW"/>
</dbReference>
<dbReference type="PANTHER" id="PTHR40841:SF2">
    <property type="entry name" value="SIDEROPHORE-DEGRADING ESTERASE (EUROFUNG)"/>
    <property type="match status" value="1"/>
</dbReference>
<evidence type="ECO:0000256" key="1">
    <source>
        <dbReference type="ARBA" id="ARBA00005622"/>
    </source>
</evidence>